<keyword evidence="3" id="KW-1185">Reference proteome</keyword>
<organism evidence="2 3">
    <name type="scientific">Onychostoma macrolepis</name>
    <dbReference type="NCBI Taxonomy" id="369639"/>
    <lineage>
        <taxon>Eukaryota</taxon>
        <taxon>Metazoa</taxon>
        <taxon>Chordata</taxon>
        <taxon>Craniata</taxon>
        <taxon>Vertebrata</taxon>
        <taxon>Euteleostomi</taxon>
        <taxon>Actinopterygii</taxon>
        <taxon>Neopterygii</taxon>
        <taxon>Teleostei</taxon>
        <taxon>Ostariophysi</taxon>
        <taxon>Cypriniformes</taxon>
        <taxon>Cyprinidae</taxon>
        <taxon>Acrossocheilinae</taxon>
        <taxon>Onychostoma</taxon>
    </lineage>
</organism>
<evidence type="ECO:0000313" key="3">
    <source>
        <dbReference type="Proteomes" id="UP000579812"/>
    </source>
</evidence>
<dbReference type="EMBL" id="JAAMOB010000003">
    <property type="protein sequence ID" value="KAF4115284.1"/>
    <property type="molecule type" value="Genomic_DNA"/>
</dbReference>
<evidence type="ECO:0000313" key="2">
    <source>
        <dbReference type="EMBL" id="KAF4115284.1"/>
    </source>
</evidence>
<accession>A0A7J6D8R3</accession>
<proteinExistence type="predicted"/>
<feature type="region of interest" description="Disordered" evidence="1">
    <location>
        <begin position="145"/>
        <end position="197"/>
    </location>
</feature>
<evidence type="ECO:0000256" key="1">
    <source>
        <dbReference type="SAM" id="MobiDB-lite"/>
    </source>
</evidence>
<name>A0A7J6D8R3_9TELE</name>
<gene>
    <name evidence="2" type="ORF">G5714_002773</name>
</gene>
<dbReference type="Proteomes" id="UP000579812">
    <property type="component" value="Unassembled WGS sequence"/>
</dbReference>
<sequence>MQEKSPLKYSTVRQIACLDSSIISRDPEWCKGKMKSLVQRFLQDKQLAGVLAGRGGLLPGLTPPLWNVPPRGVTQRHETGQSCGGGVSHRGFTQRFLFGSQREVLEQTLVRGFTQQFLFGQPEAGNGADTEAGNGADTGKRVHTAVPLRQPEAGNGADTGKRGSHSNSSSDSQRQVTEQTLVRGVHTAVPLRTARGR</sequence>
<reference evidence="2 3" key="1">
    <citation type="submission" date="2020-04" db="EMBL/GenBank/DDBJ databases">
        <title>Chromosome-level genome assembly of a cyprinid fish Onychostoma macrolepis by integration of Nanopore Sequencing, Bionano and Hi-C technology.</title>
        <authorList>
            <person name="Wang D."/>
        </authorList>
    </citation>
    <scope>NUCLEOTIDE SEQUENCE [LARGE SCALE GENOMIC DNA]</scope>
    <source>
        <strain evidence="2">SWU-2019</strain>
        <tissue evidence="2">Muscle</tissue>
    </source>
</reference>
<comment type="caution">
    <text evidence="2">The sequence shown here is derived from an EMBL/GenBank/DDBJ whole genome shotgun (WGS) entry which is preliminary data.</text>
</comment>
<protein>
    <submittedName>
        <fullName evidence="2">Uncharacterized protein</fullName>
    </submittedName>
</protein>
<dbReference type="AlphaFoldDB" id="A0A7J6D8R3"/>